<keyword evidence="1" id="KW-1133">Transmembrane helix</keyword>
<dbReference type="AlphaFoldDB" id="A0A380N144"/>
<feature type="transmembrane region" description="Helical" evidence="1">
    <location>
        <begin position="48"/>
        <end position="72"/>
    </location>
</feature>
<protein>
    <submittedName>
        <fullName evidence="2">Inner membrane protein yebS</fullName>
    </submittedName>
</protein>
<sequence length="206" mass="23829">MHKHPKLIACPYCDVLYKRPLYLARNEKLTCKCCGSTMIDGRANFYQAFIYALTALILFVIANAFPFITLSLQGEITTISVFSSVQSLFNNGLPILALLVMLFVIIMPLWYLTAVLWIIVSFRYQFLNTLSRRFLHWMHYMAPWNMLEVYLVGVVVTLVKIMQMASVQFDKGFWAFCALMICSIFVDSRFDLNDAIFEAYQKPQIP</sequence>
<name>A0A380N144_9GAMM</name>
<feature type="transmembrane region" description="Helical" evidence="1">
    <location>
        <begin position="92"/>
        <end position="120"/>
    </location>
</feature>
<dbReference type="Pfam" id="PF04403">
    <property type="entry name" value="PqiA"/>
    <property type="match status" value="1"/>
</dbReference>
<gene>
    <name evidence="2" type="primary">yebS_1</name>
    <name evidence="2" type="ORF">NCTC13337_02653</name>
</gene>
<organism evidence="2 3">
    <name type="scientific">Suttonella ornithocola</name>
    <dbReference type="NCBI Taxonomy" id="279832"/>
    <lineage>
        <taxon>Bacteria</taxon>
        <taxon>Pseudomonadati</taxon>
        <taxon>Pseudomonadota</taxon>
        <taxon>Gammaproteobacteria</taxon>
        <taxon>Cardiobacteriales</taxon>
        <taxon>Cardiobacteriaceae</taxon>
        <taxon>Suttonella</taxon>
    </lineage>
</organism>
<dbReference type="OrthoDB" id="9807787at2"/>
<feature type="transmembrane region" description="Helical" evidence="1">
    <location>
        <begin position="173"/>
        <end position="192"/>
    </location>
</feature>
<keyword evidence="3" id="KW-1185">Reference proteome</keyword>
<keyword evidence="1" id="KW-0812">Transmembrane</keyword>
<dbReference type="EMBL" id="UHIC01000001">
    <property type="protein sequence ID" value="SUO97853.1"/>
    <property type="molecule type" value="Genomic_DNA"/>
</dbReference>
<keyword evidence="1" id="KW-0472">Membrane</keyword>
<proteinExistence type="predicted"/>
<evidence type="ECO:0000256" key="1">
    <source>
        <dbReference type="SAM" id="Phobius"/>
    </source>
</evidence>
<feature type="transmembrane region" description="Helical" evidence="1">
    <location>
        <begin position="141"/>
        <end position="161"/>
    </location>
</feature>
<dbReference type="Proteomes" id="UP000254601">
    <property type="component" value="Unassembled WGS sequence"/>
</dbReference>
<accession>A0A380N144</accession>
<evidence type="ECO:0000313" key="2">
    <source>
        <dbReference type="EMBL" id="SUO97853.1"/>
    </source>
</evidence>
<dbReference type="InterPro" id="IPR007498">
    <property type="entry name" value="PqiA-like"/>
</dbReference>
<reference evidence="2 3" key="1">
    <citation type="submission" date="2018-06" db="EMBL/GenBank/DDBJ databases">
        <authorList>
            <consortium name="Pathogen Informatics"/>
            <person name="Doyle S."/>
        </authorList>
    </citation>
    <scope>NUCLEOTIDE SEQUENCE [LARGE SCALE GENOMIC DNA]</scope>
    <source>
        <strain evidence="2 3">NCTC13337</strain>
    </source>
</reference>
<evidence type="ECO:0000313" key="3">
    <source>
        <dbReference type="Proteomes" id="UP000254601"/>
    </source>
</evidence>